<gene>
    <name evidence="1" type="ORF">AFUS01_LOCUS38745</name>
</gene>
<accession>A0A8J2LVE3</accession>
<protein>
    <submittedName>
        <fullName evidence="1">Uncharacterized protein</fullName>
    </submittedName>
</protein>
<sequence>KAVESGEANAESFEKETLWTDIIGKLLRPIHDELLKIDKTVNDHRPSRFLNTIVDLLELKKLVEATKLVSTSNKVSMVDYWKEGWVKLSSLLIQLHHKYDWIFSHVY</sequence>
<proteinExistence type="predicted"/>
<dbReference type="EMBL" id="CAJVCH010549129">
    <property type="protein sequence ID" value="CAG7828846.1"/>
    <property type="molecule type" value="Genomic_DNA"/>
</dbReference>
<name>A0A8J2LVE3_9HEXA</name>
<reference evidence="1" key="1">
    <citation type="submission" date="2021-06" db="EMBL/GenBank/DDBJ databases">
        <authorList>
            <person name="Hodson N. C."/>
            <person name="Mongue J. A."/>
            <person name="Jaron S. K."/>
        </authorList>
    </citation>
    <scope>NUCLEOTIDE SEQUENCE</scope>
</reference>
<dbReference type="Proteomes" id="UP000708208">
    <property type="component" value="Unassembled WGS sequence"/>
</dbReference>
<evidence type="ECO:0000313" key="1">
    <source>
        <dbReference type="EMBL" id="CAG7828846.1"/>
    </source>
</evidence>
<keyword evidence="2" id="KW-1185">Reference proteome</keyword>
<organism evidence="1 2">
    <name type="scientific">Allacma fusca</name>
    <dbReference type="NCBI Taxonomy" id="39272"/>
    <lineage>
        <taxon>Eukaryota</taxon>
        <taxon>Metazoa</taxon>
        <taxon>Ecdysozoa</taxon>
        <taxon>Arthropoda</taxon>
        <taxon>Hexapoda</taxon>
        <taxon>Collembola</taxon>
        <taxon>Symphypleona</taxon>
        <taxon>Sminthuridae</taxon>
        <taxon>Allacma</taxon>
    </lineage>
</organism>
<evidence type="ECO:0000313" key="2">
    <source>
        <dbReference type="Proteomes" id="UP000708208"/>
    </source>
</evidence>
<feature type="non-terminal residue" evidence="1">
    <location>
        <position position="107"/>
    </location>
</feature>
<feature type="non-terminal residue" evidence="1">
    <location>
        <position position="1"/>
    </location>
</feature>
<comment type="caution">
    <text evidence="1">The sequence shown here is derived from an EMBL/GenBank/DDBJ whole genome shotgun (WGS) entry which is preliminary data.</text>
</comment>
<dbReference type="AlphaFoldDB" id="A0A8J2LVE3"/>